<organism evidence="3 4">
    <name type="scientific">Loxostege sticticalis</name>
    <name type="common">Beet webworm moth</name>
    <dbReference type="NCBI Taxonomy" id="481309"/>
    <lineage>
        <taxon>Eukaryota</taxon>
        <taxon>Metazoa</taxon>
        <taxon>Ecdysozoa</taxon>
        <taxon>Arthropoda</taxon>
        <taxon>Hexapoda</taxon>
        <taxon>Insecta</taxon>
        <taxon>Pterygota</taxon>
        <taxon>Neoptera</taxon>
        <taxon>Endopterygota</taxon>
        <taxon>Lepidoptera</taxon>
        <taxon>Glossata</taxon>
        <taxon>Ditrysia</taxon>
        <taxon>Pyraloidea</taxon>
        <taxon>Crambidae</taxon>
        <taxon>Pyraustinae</taxon>
        <taxon>Loxostege</taxon>
    </lineage>
</organism>
<evidence type="ECO:0000313" key="4">
    <source>
        <dbReference type="Proteomes" id="UP001549920"/>
    </source>
</evidence>
<keyword evidence="4" id="KW-1185">Reference proteome</keyword>
<dbReference type="PANTHER" id="PTHR33395">
    <property type="entry name" value="TRANSCRIPTASE, PUTATIVE-RELATED-RELATED"/>
    <property type="match status" value="1"/>
</dbReference>
<dbReference type="PANTHER" id="PTHR33395:SF22">
    <property type="entry name" value="REVERSE TRANSCRIPTASE DOMAIN-CONTAINING PROTEIN"/>
    <property type="match status" value="1"/>
</dbReference>
<comment type="caution">
    <text evidence="3">The sequence shown here is derived from an EMBL/GenBank/DDBJ whole genome shotgun (WGS) entry which is preliminary data.</text>
</comment>
<gene>
    <name evidence="3" type="ORF">ABMA27_004435</name>
</gene>
<keyword evidence="1" id="KW-0812">Transmembrane</keyword>
<feature type="domain" description="Endonuclease/exonuclease/phosphatase" evidence="2">
    <location>
        <begin position="7"/>
        <end position="208"/>
    </location>
</feature>
<keyword evidence="1" id="KW-1133">Transmembrane helix</keyword>
<dbReference type="InterPro" id="IPR036691">
    <property type="entry name" value="Endo/exonu/phosph_ase_sf"/>
</dbReference>
<dbReference type="EMBL" id="JBEUOH010000016">
    <property type="protein sequence ID" value="KAL0871995.1"/>
    <property type="molecule type" value="Genomic_DNA"/>
</dbReference>
<evidence type="ECO:0000313" key="3">
    <source>
        <dbReference type="EMBL" id="KAL0871995.1"/>
    </source>
</evidence>
<keyword evidence="1" id="KW-0472">Membrane</keyword>
<dbReference type="SUPFAM" id="SSF56219">
    <property type="entry name" value="DNase I-like"/>
    <property type="match status" value="1"/>
</dbReference>
<protein>
    <recommendedName>
        <fullName evidence="2">Endonuclease/exonuclease/phosphatase domain-containing protein</fullName>
    </recommendedName>
</protein>
<reference evidence="3 4" key="1">
    <citation type="submission" date="2024-06" db="EMBL/GenBank/DDBJ databases">
        <title>A chromosome-level genome assembly of beet webworm, Loxostege sticticalis.</title>
        <authorList>
            <person name="Zhang Y."/>
        </authorList>
    </citation>
    <scope>NUCLEOTIDE SEQUENCE [LARGE SCALE GENOMIC DNA]</scope>
    <source>
        <strain evidence="3">AQ026</strain>
        <tissue evidence="3">Whole body</tissue>
    </source>
</reference>
<accession>A0ABR3HNL3</accession>
<evidence type="ECO:0000259" key="2">
    <source>
        <dbReference type="Pfam" id="PF03372"/>
    </source>
</evidence>
<dbReference type="Gene3D" id="3.60.10.10">
    <property type="entry name" value="Endonuclease/exonuclease/phosphatase"/>
    <property type="match status" value="1"/>
</dbReference>
<dbReference type="InterPro" id="IPR005135">
    <property type="entry name" value="Endo/exonuclease/phosphatase"/>
</dbReference>
<evidence type="ECO:0000256" key="1">
    <source>
        <dbReference type="SAM" id="Phobius"/>
    </source>
</evidence>
<dbReference type="Pfam" id="PF03372">
    <property type="entry name" value="Exo_endo_phos"/>
    <property type="match status" value="1"/>
</dbReference>
<proteinExistence type="predicted"/>
<feature type="transmembrane region" description="Helical" evidence="1">
    <location>
        <begin position="341"/>
        <end position="358"/>
    </location>
</feature>
<name>A0ABR3HNL3_LOXSC</name>
<dbReference type="Proteomes" id="UP001549920">
    <property type="component" value="Unassembled WGS sequence"/>
</dbReference>
<sequence>MEIFYQNVNRIRSKLHEIHINILNSNYDVICLVETNLTDDICNSEIFDHRYHVFRRDRQTTSNKKKDGGGVAIAIKKKYNVIRQQLWETHLEDIWITIRSDSSNHWNLNICVNYLPSYVTIDDLNIFYNNYQNIILEADESDRFVCVGDYNNPDVQWRDVSGLSYLAPSSSTDRKSCLMLETALLCGLYQFNGVPNRNGRFLDLVFCTFEDVNVNECSPLSPLDTHHPALTIEIPRLTNDSRSRVTLKPPKRLNYKKCNYDKVKTELSDIHWSSLLSSPDINKNVDVFYDTLLNIIKKYTPYSHKMKDNYPVWFNYSLKKCIAEKQKYHKLYKKTKNPRDYLFYLLYFIYLLYFNYNGSIHLQ</sequence>